<dbReference type="Gene3D" id="2.60.120.10">
    <property type="entry name" value="Jelly Rolls"/>
    <property type="match status" value="1"/>
</dbReference>
<comment type="subunit">
    <text evidence="7">Homodimer.</text>
</comment>
<dbReference type="GO" id="GO:0005829">
    <property type="term" value="C:cytosol"/>
    <property type="evidence" value="ECO:0007669"/>
    <property type="project" value="TreeGrafter"/>
</dbReference>
<name>A0A4R3YMI8_9GAMM</name>
<dbReference type="RefSeq" id="WP_131866738.1">
    <property type="nucleotide sequence ID" value="NZ_SMCR01000009.1"/>
</dbReference>
<gene>
    <name evidence="8" type="ORF">EDC52_10992</name>
</gene>
<organism evidence="8 9">
    <name type="scientific">Biostraticola tofi</name>
    <dbReference type="NCBI Taxonomy" id="466109"/>
    <lineage>
        <taxon>Bacteria</taxon>
        <taxon>Pseudomonadati</taxon>
        <taxon>Pseudomonadota</taxon>
        <taxon>Gammaproteobacteria</taxon>
        <taxon>Enterobacterales</taxon>
        <taxon>Bruguierivoracaceae</taxon>
        <taxon>Biostraticola</taxon>
    </lineage>
</organism>
<dbReference type="UniPathway" id="UPA00124"/>
<sequence>MKSIRLSIPDVVLVEPRLFEDERGYFFESFNLEKFQQAVDRDVFFVQSNESLSVQNVIRGLHYQIERPQGKLVRVVEGAVFDVAVDLRTDSSTFGHWVGATLSDDNNHQLWIPEGFAHGFQVLSREAKFQYMVTEYWCPSYERCIRYDDPDIDIVWQQLAAPDGHLLERSVSAKDQNGTALVMAEVF</sequence>
<evidence type="ECO:0000256" key="2">
    <source>
        <dbReference type="ARBA" id="ARBA00001997"/>
    </source>
</evidence>
<dbReference type="InterPro" id="IPR014710">
    <property type="entry name" value="RmlC-like_jellyroll"/>
</dbReference>
<dbReference type="InterPro" id="IPR000888">
    <property type="entry name" value="RmlC-like"/>
</dbReference>
<feature type="active site" description="Proton donor" evidence="5">
    <location>
        <position position="131"/>
    </location>
</feature>
<evidence type="ECO:0000256" key="3">
    <source>
        <dbReference type="ARBA" id="ARBA00012098"/>
    </source>
</evidence>
<evidence type="ECO:0000256" key="5">
    <source>
        <dbReference type="PIRSR" id="PIRSR600888-1"/>
    </source>
</evidence>
<evidence type="ECO:0000256" key="6">
    <source>
        <dbReference type="PIRSR" id="PIRSR600888-3"/>
    </source>
</evidence>
<evidence type="ECO:0000256" key="4">
    <source>
        <dbReference type="ARBA" id="ARBA00019595"/>
    </source>
</evidence>
<keyword evidence="7" id="KW-0413">Isomerase</keyword>
<dbReference type="OrthoDB" id="9800680at2"/>
<feature type="active site" description="Proton acceptor" evidence="5">
    <location>
        <position position="62"/>
    </location>
</feature>
<dbReference type="GO" id="GO:0000271">
    <property type="term" value="P:polysaccharide biosynthetic process"/>
    <property type="evidence" value="ECO:0007669"/>
    <property type="project" value="TreeGrafter"/>
</dbReference>
<protein>
    <recommendedName>
        <fullName evidence="4 7">dTDP-4-dehydrorhamnose 3,5-epimerase</fullName>
        <ecNumber evidence="3 7">5.1.3.13</ecNumber>
    </recommendedName>
    <alternativeName>
        <fullName evidence="7">Thymidine diphospho-4-keto-rhamnose 3,5-epimerase</fullName>
    </alternativeName>
</protein>
<comment type="caution">
    <text evidence="8">The sequence shown here is derived from an EMBL/GenBank/DDBJ whole genome shotgun (WGS) entry which is preliminary data.</text>
</comment>
<dbReference type="GO" id="GO:0008830">
    <property type="term" value="F:dTDP-4-dehydrorhamnose 3,5-epimerase activity"/>
    <property type="evidence" value="ECO:0007669"/>
    <property type="project" value="UniProtKB-UniRule"/>
</dbReference>
<evidence type="ECO:0000313" key="8">
    <source>
        <dbReference type="EMBL" id="TCV93536.1"/>
    </source>
</evidence>
<comment type="catalytic activity">
    <reaction evidence="1 7">
        <text>dTDP-4-dehydro-6-deoxy-alpha-D-glucose = dTDP-4-dehydro-beta-L-rhamnose</text>
        <dbReference type="Rhea" id="RHEA:16969"/>
        <dbReference type="ChEBI" id="CHEBI:57649"/>
        <dbReference type="ChEBI" id="CHEBI:62830"/>
        <dbReference type="EC" id="5.1.3.13"/>
    </reaction>
</comment>
<evidence type="ECO:0000313" key="9">
    <source>
        <dbReference type="Proteomes" id="UP000295719"/>
    </source>
</evidence>
<evidence type="ECO:0000256" key="1">
    <source>
        <dbReference type="ARBA" id="ARBA00001298"/>
    </source>
</evidence>
<dbReference type="SUPFAM" id="SSF51182">
    <property type="entry name" value="RmlC-like cupins"/>
    <property type="match status" value="1"/>
</dbReference>
<dbReference type="CDD" id="cd00438">
    <property type="entry name" value="cupin_RmlC"/>
    <property type="match status" value="1"/>
</dbReference>
<dbReference type="Proteomes" id="UP000295719">
    <property type="component" value="Unassembled WGS sequence"/>
</dbReference>
<dbReference type="EC" id="5.1.3.13" evidence="3 7"/>
<dbReference type="Pfam" id="PF00908">
    <property type="entry name" value="dTDP_sugar_isom"/>
    <property type="match status" value="1"/>
</dbReference>
<feature type="site" description="Participates in a stacking interaction with the thymidine ring of dTDP-4-oxo-6-deoxyglucose" evidence="6">
    <location>
        <position position="137"/>
    </location>
</feature>
<evidence type="ECO:0000256" key="7">
    <source>
        <dbReference type="RuleBase" id="RU364069"/>
    </source>
</evidence>
<dbReference type="EMBL" id="SMCR01000009">
    <property type="protein sequence ID" value="TCV93536.1"/>
    <property type="molecule type" value="Genomic_DNA"/>
</dbReference>
<proteinExistence type="inferred from homology"/>
<dbReference type="PANTHER" id="PTHR21047:SF2">
    <property type="entry name" value="THYMIDINE DIPHOSPHO-4-KETO-RHAMNOSE 3,5-EPIMERASE"/>
    <property type="match status" value="1"/>
</dbReference>
<keyword evidence="9" id="KW-1185">Reference proteome</keyword>
<dbReference type="AlphaFoldDB" id="A0A4R3YMI8"/>
<dbReference type="GO" id="GO:0019305">
    <property type="term" value="P:dTDP-rhamnose biosynthetic process"/>
    <property type="evidence" value="ECO:0007669"/>
    <property type="project" value="UniProtKB-UniRule"/>
</dbReference>
<dbReference type="InterPro" id="IPR011051">
    <property type="entry name" value="RmlC_Cupin_sf"/>
</dbReference>
<comment type="function">
    <text evidence="2 7">Catalyzes the epimerization of the C3' and C5'positions of dTDP-6-deoxy-D-xylo-4-hexulose, forming dTDP-6-deoxy-L-lyxo-4-hexulose.</text>
</comment>
<reference evidence="8 9" key="1">
    <citation type="submission" date="2019-03" db="EMBL/GenBank/DDBJ databases">
        <title>Genomic Encyclopedia of Type Strains, Phase IV (KMG-IV): sequencing the most valuable type-strain genomes for metagenomic binning, comparative biology and taxonomic classification.</title>
        <authorList>
            <person name="Goeker M."/>
        </authorList>
    </citation>
    <scope>NUCLEOTIDE SEQUENCE [LARGE SCALE GENOMIC DNA]</scope>
    <source>
        <strain evidence="8 9">DSM 19580</strain>
    </source>
</reference>
<comment type="pathway">
    <text evidence="7">Carbohydrate biosynthesis; dTDP-L-rhamnose biosynthesis.</text>
</comment>
<dbReference type="NCBIfam" id="TIGR01221">
    <property type="entry name" value="rmlC"/>
    <property type="match status" value="1"/>
</dbReference>
<dbReference type="PANTHER" id="PTHR21047">
    <property type="entry name" value="DTDP-6-DEOXY-D-GLUCOSE-3,5 EPIMERASE"/>
    <property type="match status" value="1"/>
</dbReference>
<comment type="similarity">
    <text evidence="7">Belongs to the dTDP-4-dehydrorhamnose 3,5-epimerase family.</text>
</comment>
<accession>A0A4R3YMI8</accession>